<evidence type="ECO:0000313" key="1">
    <source>
        <dbReference type="EMBL" id="CAB4151600.1"/>
    </source>
</evidence>
<organism evidence="1">
    <name type="scientific">uncultured Caudovirales phage</name>
    <dbReference type="NCBI Taxonomy" id="2100421"/>
    <lineage>
        <taxon>Viruses</taxon>
        <taxon>Duplodnaviria</taxon>
        <taxon>Heunggongvirae</taxon>
        <taxon>Uroviricota</taxon>
        <taxon>Caudoviricetes</taxon>
        <taxon>Peduoviridae</taxon>
        <taxon>Maltschvirus</taxon>
        <taxon>Maltschvirus maltsch</taxon>
    </lineage>
</organism>
<name>A0A6J5N2S9_9CAUD</name>
<dbReference type="EMBL" id="LR796569">
    <property type="protein sequence ID" value="CAB4151600.1"/>
    <property type="molecule type" value="Genomic_DNA"/>
</dbReference>
<evidence type="ECO:0008006" key="2">
    <source>
        <dbReference type="Google" id="ProtNLM"/>
    </source>
</evidence>
<sequence>MEQVEKIESVDDFASTPAGMAQRWGTEITASQQEVERFHTEAERILARYLDKRDNWGKEESRVNLFWSTMKVLLSMLYARPPKADVSRSFQDSDDDQARVAGTMLQRILNRGFEDNVSQWDTAVRQGIEDWLVVGMGQMWLRYEVEMGEEVIPASFDPMTGLEVPEQTVEKIMDEDACVDYIHYKDFFWSPARTWGEVRWVARRVFMTKDQLVARFGEEIAKIVPMRKPKVGVNDQAPKFDPWTRAEIFEIWCKENKKVYWYTQGAEVILDVKDDPLDLEGFFPCPKPLAANLTSSNFMPRADYIFAQDQFNELDEINTRITWLTRAAKVIGVYDKSADGIQRMFSQAAENQLIPVDNWAMFSESGGIKGKVDWVPIDQVVGAINSLRQYRQDKTVQIYEVLGISDIMRGSSNASETATAQNIKAQFGSTRVQLLQFYIAEWISQGLRIKAEIICKHWQPETIIKRSNIERTPDAQYAESAVQLLKDEEVAQYRINVEADSMAALDWASERDAAVQFMQGLGAFISQVAPMAEKTPQAGPYLLRMMQWAVSKFRVSTEIESVLDQAVSSMQQSLVTPKEPPPPDPKILIEQEKIQSNERIAMMEAQSDQQIAGLKATIELQKIEMKAKFDQMAQQYDQVLQMMNVQASAPQFDSLAQSINEMAQNNAQGQQMTSEQMQQLMAAVSKKRKRVPIRDENGEIIEVKEIDDDDEDEYELPEGMANLPQPQSAMGM</sequence>
<protein>
    <recommendedName>
        <fullName evidence="2">Portal protein</fullName>
    </recommendedName>
</protein>
<proteinExistence type="predicted"/>
<reference evidence="1" key="1">
    <citation type="submission" date="2020-04" db="EMBL/GenBank/DDBJ databases">
        <authorList>
            <person name="Chiriac C."/>
            <person name="Salcher M."/>
            <person name="Ghai R."/>
            <person name="Kavagutti S V."/>
        </authorList>
    </citation>
    <scope>NUCLEOTIDE SEQUENCE</scope>
</reference>
<accession>A0A6J5N2S9</accession>
<gene>
    <name evidence="1" type="ORF">UFOVP601_24</name>
</gene>